<keyword evidence="1" id="KW-0646">Protease inhibitor</keyword>
<evidence type="ECO:0000256" key="3">
    <source>
        <dbReference type="RuleBase" id="RU000411"/>
    </source>
</evidence>
<dbReference type="GO" id="GO:0007618">
    <property type="term" value="P:mating"/>
    <property type="evidence" value="ECO:0007669"/>
    <property type="project" value="EnsemblMetazoa"/>
</dbReference>
<dbReference type="InterPro" id="IPR036186">
    <property type="entry name" value="Serpin_sf"/>
</dbReference>
<dbReference type="SUPFAM" id="SSF56574">
    <property type="entry name" value="Serpins"/>
    <property type="match status" value="1"/>
</dbReference>
<evidence type="ECO:0000256" key="2">
    <source>
        <dbReference type="ARBA" id="ARBA00022900"/>
    </source>
</evidence>
<accession>B3N6Q6</accession>
<dbReference type="InterPro" id="IPR023796">
    <property type="entry name" value="Serpin_dom"/>
</dbReference>
<dbReference type="Proteomes" id="UP000008711">
    <property type="component" value="Unassembled WGS sequence"/>
</dbReference>
<evidence type="ECO:0000256" key="4">
    <source>
        <dbReference type="SAM" id="SignalP"/>
    </source>
</evidence>
<evidence type="ECO:0000256" key="1">
    <source>
        <dbReference type="ARBA" id="ARBA00022690"/>
    </source>
</evidence>
<name>B3N6Q6_DROER</name>
<keyword evidence="2" id="KW-0722">Serine protease inhibitor</keyword>
<feature type="signal peptide" evidence="4">
    <location>
        <begin position="1"/>
        <end position="15"/>
    </location>
</feature>
<dbReference type="PROSITE" id="PS00284">
    <property type="entry name" value="SERPIN"/>
    <property type="match status" value="1"/>
</dbReference>
<dbReference type="OrthoDB" id="671595at2759"/>
<proteinExistence type="inferred from homology"/>
<dbReference type="HOGENOM" id="CLU_023330_2_0_1"/>
<dbReference type="InterPro" id="IPR042185">
    <property type="entry name" value="Serpin_sf_2"/>
</dbReference>
<dbReference type="InterPro" id="IPR000215">
    <property type="entry name" value="Serpin_fam"/>
</dbReference>
<gene>
    <name evidence="6" type="primary">Dere\GG16666</name>
    <name evidence="6" type="synonym">dere_GLEANR_16812</name>
    <name evidence="6" type="synonym">GG16666</name>
    <name evidence="6" type="ORF">Dere_GG16666</name>
</gene>
<dbReference type="CDD" id="cd19954">
    <property type="entry name" value="serpin42Dd-like_insects"/>
    <property type="match status" value="1"/>
</dbReference>
<dbReference type="EMBL" id="CH954177">
    <property type="protein sequence ID" value="EDV59272.2"/>
    <property type="molecule type" value="Genomic_DNA"/>
</dbReference>
<organism evidence="6 7">
    <name type="scientific">Drosophila erecta</name>
    <name type="common">Fruit fly</name>
    <dbReference type="NCBI Taxonomy" id="7220"/>
    <lineage>
        <taxon>Eukaryota</taxon>
        <taxon>Metazoa</taxon>
        <taxon>Ecdysozoa</taxon>
        <taxon>Arthropoda</taxon>
        <taxon>Hexapoda</taxon>
        <taxon>Insecta</taxon>
        <taxon>Pterygota</taxon>
        <taxon>Neoptera</taxon>
        <taxon>Endopterygota</taxon>
        <taxon>Diptera</taxon>
        <taxon>Brachycera</taxon>
        <taxon>Muscomorpha</taxon>
        <taxon>Ephydroidea</taxon>
        <taxon>Drosophilidae</taxon>
        <taxon>Drosophila</taxon>
        <taxon>Sophophora</taxon>
    </lineage>
</organism>
<dbReference type="Gene3D" id="2.30.39.10">
    <property type="entry name" value="Alpha-1-antitrypsin, domain 1"/>
    <property type="match status" value="1"/>
</dbReference>
<reference evidence="6 7" key="2">
    <citation type="journal article" date="2008" name="Bioinformatics">
        <title>Assembly reconciliation.</title>
        <authorList>
            <person name="Zimin A.V."/>
            <person name="Smith D.R."/>
            <person name="Sutton G."/>
            <person name="Yorke J.A."/>
        </authorList>
    </citation>
    <scope>NUCLEOTIDE SEQUENCE [LARGE SCALE GENOMIC DNA]</scope>
    <source>
        <strain evidence="6 7">TSC#14021-0224.01</strain>
    </source>
</reference>
<evidence type="ECO:0000313" key="7">
    <source>
        <dbReference type="Proteomes" id="UP000008711"/>
    </source>
</evidence>
<dbReference type="PANTHER" id="PTHR11461:SF372">
    <property type="entry name" value="ACCESSORY GLAND PROTEIN ACP76A-RELATED"/>
    <property type="match status" value="1"/>
</dbReference>
<dbReference type="InterPro" id="IPR042178">
    <property type="entry name" value="Serpin_sf_1"/>
</dbReference>
<dbReference type="InterPro" id="IPR023795">
    <property type="entry name" value="Serpin_CS"/>
</dbReference>
<dbReference type="PANTHER" id="PTHR11461">
    <property type="entry name" value="SERINE PROTEASE INHIBITOR, SERPIN"/>
    <property type="match status" value="1"/>
</dbReference>
<dbReference type="Pfam" id="PF00079">
    <property type="entry name" value="Serpin"/>
    <property type="match status" value="1"/>
</dbReference>
<comment type="similarity">
    <text evidence="3">Belongs to the serpin family.</text>
</comment>
<keyword evidence="4" id="KW-0732">Signal</keyword>
<dbReference type="GO" id="GO:0004867">
    <property type="term" value="F:serine-type endopeptidase inhibitor activity"/>
    <property type="evidence" value="ECO:0007669"/>
    <property type="project" value="UniProtKB-KW"/>
</dbReference>
<dbReference type="KEGG" id="der:6542477"/>
<evidence type="ECO:0000313" key="6">
    <source>
        <dbReference type="EMBL" id="EDV59272.2"/>
    </source>
</evidence>
<feature type="chain" id="PRO_5013288433" description="Serpin domain-containing protein" evidence="4">
    <location>
        <begin position="16"/>
        <end position="382"/>
    </location>
</feature>
<keyword evidence="7" id="KW-1185">Reference proteome</keyword>
<dbReference type="AlphaFoldDB" id="B3N6Q6"/>
<dbReference type="GO" id="GO:0005615">
    <property type="term" value="C:extracellular space"/>
    <property type="evidence" value="ECO:0007669"/>
    <property type="project" value="InterPro"/>
</dbReference>
<sequence>MKYLCWILLTTSVLGQFSKELYRNLVQDNNQQNIIASPLCVEIGMSMILMGAKGNTSNELRTALNLPQDKKEVATIYDALLTKLEKRKKVAILHLANRLFVNETIGVNERYNKLVNRYFRAEAEAIKLADRSKAAWIINDWVLDQTLDNVKAIMTPSDLAPDESAVMINAAFFKGYWKTRFEKKNTEPKTFYVSRVHRTKVHMMSQVGRFKMRTSSFDQIIELPFAYSNLSMVIVLPKDIVSLNQAEATLESYLQIHLTEMDVHVQLPKFKFDFRTKLVETLKSMGIKELFNTSSDISHLLNQATTRISQVVHKAFIEIDEEGASAGSASASLLRGWSDYPANVASVRVDRPFVFMIRDNDNIYFRGRVVDPLEKSQPINYI</sequence>
<dbReference type="Gene3D" id="3.30.497.10">
    <property type="entry name" value="Antithrombin, subunit I, domain 2"/>
    <property type="match status" value="1"/>
</dbReference>
<dbReference type="SMART" id="SM00093">
    <property type="entry name" value="SERPIN"/>
    <property type="match status" value="1"/>
</dbReference>
<dbReference type="eggNOG" id="KOG2392">
    <property type="taxonomic scope" value="Eukaryota"/>
</dbReference>
<reference evidence="6 7" key="1">
    <citation type="journal article" date="2007" name="Nature">
        <title>Evolution of genes and genomes on the Drosophila phylogeny.</title>
        <authorList>
            <consortium name="Drosophila 12 Genomes Consortium"/>
            <person name="Clark A.G."/>
            <person name="Eisen M.B."/>
            <person name="Smith D.R."/>
            <person name="Bergman C.M."/>
            <person name="Oliver B."/>
            <person name="Markow T.A."/>
            <person name="Kaufman T.C."/>
            <person name="Kellis M."/>
            <person name="Gelbart W."/>
            <person name="Iyer V.N."/>
            <person name="Pollard D.A."/>
            <person name="Sackton T.B."/>
            <person name="Larracuente A.M."/>
            <person name="Singh N.D."/>
            <person name="Abad J.P."/>
            <person name="Abt D.N."/>
            <person name="Adryan B."/>
            <person name="Aguade M."/>
            <person name="Akashi H."/>
            <person name="Anderson W.W."/>
            <person name="Aquadro C.F."/>
            <person name="Ardell D.H."/>
            <person name="Arguello R."/>
            <person name="Artieri C.G."/>
            <person name="Barbash D.A."/>
            <person name="Barker D."/>
            <person name="Barsanti P."/>
            <person name="Batterham P."/>
            <person name="Batzoglou S."/>
            <person name="Begun D."/>
            <person name="Bhutkar A."/>
            <person name="Blanco E."/>
            <person name="Bosak S.A."/>
            <person name="Bradley R.K."/>
            <person name="Brand A.D."/>
            <person name="Brent M.R."/>
            <person name="Brooks A.N."/>
            <person name="Brown R.H."/>
            <person name="Butlin R.K."/>
            <person name="Caggese C."/>
            <person name="Calvi B.R."/>
            <person name="Bernardo de Carvalho A."/>
            <person name="Caspi A."/>
            <person name="Castrezana S."/>
            <person name="Celniker S.E."/>
            <person name="Chang J.L."/>
            <person name="Chapple C."/>
            <person name="Chatterji S."/>
            <person name="Chinwalla A."/>
            <person name="Civetta A."/>
            <person name="Clifton S.W."/>
            <person name="Comeron J.M."/>
            <person name="Costello J.C."/>
            <person name="Coyne J.A."/>
            <person name="Daub J."/>
            <person name="David R.G."/>
            <person name="Delcher A.L."/>
            <person name="Delehaunty K."/>
            <person name="Do C.B."/>
            <person name="Ebling H."/>
            <person name="Edwards K."/>
            <person name="Eickbush T."/>
            <person name="Evans J.D."/>
            <person name="Filipski A."/>
            <person name="Findeiss S."/>
            <person name="Freyhult E."/>
            <person name="Fulton L."/>
            <person name="Fulton R."/>
            <person name="Garcia A.C."/>
            <person name="Gardiner A."/>
            <person name="Garfield D.A."/>
            <person name="Garvin B.E."/>
            <person name="Gibson G."/>
            <person name="Gilbert D."/>
            <person name="Gnerre S."/>
            <person name="Godfrey J."/>
            <person name="Good R."/>
            <person name="Gotea V."/>
            <person name="Gravely B."/>
            <person name="Greenberg A.J."/>
            <person name="Griffiths-Jones S."/>
            <person name="Gross S."/>
            <person name="Guigo R."/>
            <person name="Gustafson E.A."/>
            <person name="Haerty W."/>
            <person name="Hahn M.W."/>
            <person name="Halligan D.L."/>
            <person name="Halpern A.L."/>
            <person name="Halter G.M."/>
            <person name="Han M.V."/>
            <person name="Heger A."/>
            <person name="Hillier L."/>
            <person name="Hinrichs A.S."/>
            <person name="Holmes I."/>
            <person name="Hoskins R.A."/>
            <person name="Hubisz M.J."/>
            <person name="Hultmark D."/>
            <person name="Huntley M.A."/>
            <person name="Jaffe D.B."/>
            <person name="Jagadeeshan S."/>
            <person name="Jeck W.R."/>
            <person name="Johnson J."/>
            <person name="Jones C.D."/>
            <person name="Jordan W.C."/>
            <person name="Karpen G.H."/>
            <person name="Kataoka E."/>
            <person name="Keightley P.D."/>
            <person name="Kheradpour P."/>
            <person name="Kirkness E.F."/>
            <person name="Koerich L.B."/>
            <person name="Kristiansen K."/>
            <person name="Kudrna D."/>
            <person name="Kulathinal R.J."/>
            <person name="Kumar S."/>
            <person name="Kwok R."/>
            <person name="Lander E."/>
            <person name="Langley C.H."/>
            <person name="Lapoint R."/>
            <person name="Lazzaro B.P."/>
            <person name="Lee S.J."/>
            <person name="Levesque L."/>
            <person name="Li R."/>
            <person name="Lin C.F."/>
            <person name="Lin M.F."/>
            <person name="Lindblad-Toh K."/>
            <person name="Llopart A."/>
            <person name="Long M."/>
            <person name="Low L."/>
            <person name="Lozovsky E."/>
            <person name="Lu J."/>
            <person name="Luo M."/>
            <person name="Machado C.A."/>
            <person name="Makalowski W."/>
            <person name="Marzo M."/>
            <person name="Matsuda M."/>
            <person name="Matzkin L."/>
            <person name="McAllister B."/>
            <person name="McBride C.S."/>
            <person name="McKernan B."/>
            <person name="McKernan K."/>
            <person name="Mendez-Lago M."/>
            <person name="Minx P."/>
            <person name="Mollenhauer M.U."/>
            <person name="Montooth K."/>
            <person name="Mount S.M."/>
            <person name="Mu X."/>
            <person name="Myers E."/>
            <person name="Negre B."/>
            <person name="Newfeld S."/>
            <person name="Nielsen R."/>
            <person name="Noor M.A."/>
            <person name="O'Grady P."/>
            <person name="Pachter L."/>
            <person name="Papaceit M."/>
            <person name="Parisi M.J."/>
            <person name="Parisi M."/>
            <person name="Parts L."/>
            <person name="Pedersen J.S."/>
            <person name="Pesole G."/>
            <person name="Phillippy A.M."/>
            <person name="Ponting C.P."/>
            <person name="Pop M."/>
            <person name="Porcelli D."/>
            <person name="Powell J.R."/>
            <person name="Prohaska S."/>
            <person name="Pruitt K."/>
            <person name="Puig M."/>
            <person name="Quesneville H."/>
            <person name="Ram K.R."/>
            <person name="Rand D."/>
            <person name="Rasmussen M.D."/>
            <person name="Reed L.K."/>
            <person name="Reenan R."/>
            <person name="Reily A."/>
            <person name="Remington K.A."/>
            <person name="Rieger T.T."/>
            <person name="Ritchie M.G."/>
            <person name="Robin C."/>
            <person name="Rogers Y.H."/>
            <person name="Rohde C."/>
            <person name="Rozas J."/>
            <person name="Rubenfield M.J."/>
            <person name="Ruiz A."/>
            <person name="Russo S."/>
            <person name="Salzberg S.L."/>
            <person name="Sanchez-Gracia A."/>
            <person name="Saranga D.J."/>
            <person name="Sato H."/>
            <person name="Schaeffer S.W."/>
            <person name="Schatz M.C."/>
            <person name="Schlenke T."/>
            <person name="Schwartz R."/>
            <person name="Segarra C."/>
            <person name="Singh R.S."/>
            <person name="Sirot L."/>
            <person name="Sirota M."/>
            <person name="Sisneros N.B."/>
            <person name="Smith C.D."/>
            <person name="Smith T.F."/>
            <person name="Spieth J."/>
            <person name="Stage D.E."/>
            <person name="Stark A."/>
            <person name="Stephan W."/>
            <person name="Strausberg R.L."/>
            <person name="Strempel S."/>
            <person name="Sturgill D."/>
            <person name="Sutton G."/>
            <person name="Sutton G.G."/>
            <person name="Tao W."/>
            <person name="Teichmann S."/>
            <person name="Tobari Y.N."/>
            <person name="Tomimura Y."/>
            <person name="Tsolas J.M."/>
            <person name="Valente V.L."/>
            <person name="Venter E."/>
            <person name="Venter J.C."/>
            <person name="Vicario S."/>
            <person name="Vieira F.G."/>
            <person name="Vilella A.J."/>
            <person name="Villasante A."/>
            <person name="Walenz B."/>
            <person name="Wang J."/>
            <person name="Wasserman M."/>
            <person name="Watts T."/>
            <person name="Wilson D."/>
            <person name="Wilson R.K."/>
            <person name="Wing R.A."/>
            <person name="Wolfner M.F."/>
            <person name="Wong A."/>
            <person name="Wong G.K."/>
            <person name="Wu C.I."/>
            <person name="Wu G."/>
            <person name="Yamamoto D."/>
            <person name="Yang H.P."/>
            <person name="Yang S.P."/>
            <person name="Yorke J.A."/>
            <person name="Yoshida K."/>
            <person name="Zdobnov E."/>
            <person name="Zhang P."/>
            <person name="Zhang Y."/>
            <person name="Zimin A.V."/>
            <person name="Baldwin J."/>
            <person name="Abdouelleil A."/>
            <person name="Abdulkadir J."/>
            <person name="Abebe A."/>
            <person name="Abera B."/>
            <person name="Abreu J."/>
            <person name="Acer S.C."/>
            <person name="Aftuck L."/>
            <person name="Alexander A."/>
            <person name="An P."/>
            <person name="Anderson E."/>
            <person name="Anderson S."/>
            <person name="Arachi H."/>
            <person name="Azer M."/>
            <person name="Bachantsang P."/>
            <person name="Barry A."/>
            <person name="Bayul T."/>
            <person name="Berlin A."/>
            <person name="Bessette D."/>
            <person name="Bloom T."/>
            <person name="Blye J."/>
            <person name="Boguslavskiy L."/>
            <person name="Bonnet C."/>
            <person name="Boukhgalter B."/>
            <person name="Bourzgui I."/>
            <person name="Brown A."/>
            <person name="Cahill P."/>
            <person name="Channer S."/>
            <person name="Cheshatsang Y."/>
            <person name="Chuda L."/>
            <person name="Citroen M."/>
            <person name="Collymore A."/>
            <person name="Cooke P."/>
            <person name="Costello M."/>
            <person name="D'Aco K."/>
            <person name="Daza R."/>
            <person name="De Haan G."/>
            <person name="DeGray S."/>
            <person name="DeMaso C."/>
            <person name="Dhargay N."/>
            <person name="Dooley K."/>
            <person name="Dooley E."/>
            <person name="Doricent M."/>
            <person name="Dorje P."/>
            <person name="Dorjee K."/>
            <person name="Dupes A."/>
            <person name="Elong R."/>
            <person name="Falk J."/>
            <person name="Farina A."/>
            <person name="Faro S."/>
            <person name="Ferguson D."/>
            <person name="Fisher S."/>
            <person name="Foley C.D."/>
            <person name="Franke A."/>
            <person name="Friedrich D."/>
            <person name="Gadbois L."/>
            <person name="Gearin G."/>
            <person name="Gearin C.R."/>
            <person name="Giannoukos G."/>
            <person name="Goode T."/>
            <person name="Graham J."/>
            <person name="Grandbois E."/>
            <person name="Grewal S."/>
            <person name="Gyaltsen K."/>
            <person name="Hafez N."/>
            <person name="Hagos B."/>
            <person name="Hall J."/>
            <person name="Henson C."/>
            <person name="Hollinger A."/>
            <person name="Honan T."/>
            <person name="Huard M.D."/>
            <person name="Hughes L."/>
            <person name="Hurhula B."/>
            <person name="Husby M.E."/>
            <person name="Kamat A."/>
            <person name="Kanga B."/>
            <person name="Kashin S."/>
            <person name="Khazanovich D."/>
            <person name="Kisner P."/>
            <person name="Lance K."/>
            <person name="Lara M."/>
            <person name="Lee W."/>
            <person name="Lennon N."/>
            <person name="Letendre F."/>
            <person name="LeVine R."/>
            <person name="Lipovsky A."/>
            <person name="Liu X."/>
            <person name="Liu J."/>
            <person name="Liu S."/>
            <person name="Lokyitsang T."/>
            <person name="Lokyitsang Y."/>
            <person name="Lubonja R."/>
            <person name="Lui A."/>
            <person name="MacDonald P."/>
            <person name="Magnisalis V."/>
            <person name="Maru K."/>
            <person name="Matthews C."/>
            <person name="McCusker W."/>
            <person name="McDonough S."/>
            <person name="Mehta T."/>
            <person name="Meldrim J."/>
            <person name="Meneus L."/>
            <person name="Mihai O."/>
            <person name="Mihalev A."/>
            <person name="Mihova T."/>
            <person name="Mittelman R."/>
            <person name="Mlenga V."/>
            <person name="Montmayeur A."/>
            <person name="Mulrain L."/>
            <person name="Navidi A."/>
            <person name="Naylor J."/>
            <person name="Negash T."/>
            <person name="Nguyen T."/>
            <person name="Nguyen N."/>
            <person name="Nicol R."/>
            <person name="Norbu C."/>
            <person name="Norbu N."/>
            <person name="Novod N."/>
            <person name="O'Neill B."/>
            <person name="Osman S."/>
            <person name="Markiewicz E."/>
            <person name="Oyono O.L."/>
            <person name="Patti C."/>
            <person name="Phunkhang P."/>
            <person name="Pierre F."/>
            <person name="Priest M."/>
            <person name="Raghuraman S."/>
            <person name="Rege F."/>
            <person name="Reyes R."/>
            <person name="Rise C."/>
            <person name="Rogov P."/>
            <person name="Ross K."/>
            <person name="Ryan E."/>
            <person name="Settipalli S."/>
            <person name="Shea T."/>
            <person name="Sherpa N."/>
            <person name="Shi L."/>
            <person name="Shih D."/>
            <person name="Sparrow T."/>
            <person name="Spaulding J."/>
            <person name="Stalker J."/>
            <person name="Stange-Thomann N."/>
            <person name="Stavropoulos S."/>
            <person name="Stone C."/>
            <person name="Strader C."/>
            <person name="Tesfaye S."/>
            <person name="Thomson T."/>
            <person name="Thoulutsang Y."/>
            <person name="Thoulutsang D."/>
            <person name="Topham K."/>
            <person name="Topping I."/>
            <person name="Tsamla T."/>
            <person name="Vassiliev H."/>
            <person name="Vo A."/>
            <person name="Wangchuk T."/>
            <person name="Wangdi T."/>
            <person name="Weiand M."/>
            <person name="Wilkinson J."/>
            <person name="Wilson A."/>
            <person name="Yadav S."/>
            <person name="Young G."/>
            <person name="Yu Q."/>
            <person name="Zembek L."/>
            <person name="Zhong D."/>
            <person name="Zimmer A."/>
            <person name="Zwirko Z."/>
            <person name="Jaffe D.B."/>
            <person name="Alvarez P."/>
            <person name="Brockman W."/>
            <person name="Butler J."/>
            <person name="Chin C."/>
            <person name="Gnerre S."/>
            <person name="Grabherr M."/>
            <person name="Kleber M."/>
            <person name="Mauceli E."/>
            <person name="MacCallum I."/>
        </authorList>
    </citation>
    <scope>NUCLEOTIDE SEQUENCE [LARGE SCALE GENOMIC DNA]</scope>
    <source>
        <strain evidence="6 7">TSC#14021-0224.01</strain>
    </source>
</reference>
<evidence type="ECO:0000259" key="5">
    <source>
        <dbReference type="SMART" id="SM00093"/>
    </source>
</evidence>
<feature type="domain" description="Serpin" evidence="5">
    <location>
        <begin position="19"/>
        <end position="372"/>
    </location>
</feature>
<protein>
    <recommendedName>
        <fullName evidence="5">Serpin domain-containing protein</fullName>
    </recommendedName>
</protein>